<dbReference type="GO" id="GO:0003700">
    <property type="term" value="F:DNA-binding transcription factor activity"/>
    <property type="evidence" value="ECO:0007669"/>
    <property type="project" value="InterPro"/>
</dbReference>
<dbReference type="Pfam" id="PF12833">
    <property type="entry name" value="HTH_18"/>
    <property type="match status" value="1"/>
</dbReference>
<evidence type="ECO:0000256" key="2">
    <source>
        <dbReference type="ARBA" id="ARBA00023125"/>
    </source>
</evidence>
<proteinExistence type="predicted"/>
<dbReference type="PANTHER" id="PTHR43436:SF1">
    <property type="entry name" value="TRANSCRIPTIONAL REGULATORY PROTEIN"/>
    <property type="match status" value="1"/>
</dbReference>
<dbReference type="InterPro" id="IPR018062">
    <property type="entry name" value="HTH_AraC-typ_CS"/>
</dbReference>
<dbReference type="InterPro" id="IPR009594">
    <property type="entry name" value="Tscrpt_reg_HTH_AraC_N"/>
</dbReference>
<evidence type="ECO:0000313" key="6">
    <source>
        <dbReference type="Proteomes" id="UP000505325"/>
    </source>
</evidence>
<dbReference type="PROSITE" id="PS01124">
    <property type="entry name" value="HTH_ARAC_FAMILY_2"/>
    <property type="match status" value="1"/>
</dbReference>
<evidence type="ECO:0000256" key="3">
    <source>
        <dbReference type="ARBA" id="ARBA00023163"/>
    </source>
</evidence>
<gene>
    <name evidence="5" type="ORF">PMPD1_3276</name>
</gene>
<dbReference type="GO" id="GO:0043565">
    <property type="term" value="F:sequence-specific DNA binding"/>
    <property type="evidence" value="ECO:0007669"/>
    <property type="project" value="InterPro"/>
</dbReference>
<evidence type="ECO:0000256" key="1">
    <source>
        <dbReference type="ARBA" id="ARBA00023015"/>
    </source>
</evidence>
<dbReference type="Gene3D" id="1.10.10.60">
    <property type="entry name" value="Homeodomain-like"/>
    <property type="match status" value="2"/>
</dbReference>
<dbReference type="EMBL" id="CP054212">
    <property type="protein sequence ID" value="QKJ88201.1"/>
    <property type="molecule type" value="Genomic_DNA"/>
</dbReference>
<sequence length="300" mass="33104">MTPLQELSTLIARHAGPLRPAIVQTAIPGLVVSAQSTPSEPIHHVFEPMFVLVVQGTKKVMLGERVFRYGAGEYLVVSVELPIASHIEFATVNEPCLAVGLMLKPTMIASLLLERAGNMPRSAMVKHPGLGVSPASHEVGDAVLRLLRLLDRPDDAVVLAPAIEREILWWLLNGPQGAMVRQIGLADSRLARIGHAIRWIRANYAQLLRIEDLSALAGMSESSFHRHFRAITTMTPGQYQKQVRLQEARVRLLTHTDDVATIGFSVGYNSPSQFSREYSRFYGIPPGRDAIRLREGQSVE</sequence>
<dbReference type="SMART" id="SM00342">
    <property type="entry name" value="HTH_ARAC"/>
    <property type="match status" value="1"/>
</dbReference>
<reference evidence="5 6" key="1">
    <citation type="submission" date="2020-06" db="EMBL/GenBank/DDBJ databases">
        <title>Genome sequence of Paramixta manurensis strain PD-1.</title>
        <authorList>
            <person name="Lee C.W."/>
            <person name="Kim J."/>
        </authorList>
    </citation>
    <scope>NUCLEOTIDE SEQUENCE [LARGE SCALE GENOMIC DNA]</scope>
    <source>
        <strain evidence="5 6">PD-1</strain>
    </source>
</reference>
<dbReference type="AlphaFoldDB" id="A0A6M8UH55"/>
<dbReference type="KEGG" id="pmak:PMPD1_3276"/>
<dbReference type="Proteomes" id="UP000505325">
    <property type="component" value="Chromosome"/>
</dbReference>
<protein>
    <submittedName>
        <fullName evidence="5">AraC family transcriptional regulator</fullName>
    </submittedName>
</protein>
<evidence type="ECO:0000259" key="4">
    <source>
        <dbReference type="PROSITE" id="PS01124"/>
    </source>
</evidence>
<evidence type="ECO:0000313" key="5">
    <source>
        <dbReference type="EMBL" id="QKJ88201.1"/>
    </source>
</evidence>
<keyword evidence="1" id="KW-0805">Transcription regulation</keyword>
<feature type="domain" description="HTH araC/xylS-type" evidence="4">
    <location>
        <begin position="194"/>
        <end position="292"/>
    </location>
</feature>
<dbReference type="RefSeq" id="WP_173635088.1">
    <property type="nucleotide sequence ID" value="NZ_CP054212.1"/>
</dbReference>
<dbReference type="InterPro" id="IPR018060">
    <property type="entry name" value="HTH_AraC"/>
</dbReference>
<keyword evidence="2" id="KW-0238">DNA-binding</keyword>
<keyword evidence="3" id="KW-0804">Transcription</keyword>
<dbReference type="InterPro" id="IPR009057">
    <property type="entry name" value="Homeodomain-like_sf"/>
</dbReference>
<name>A0A6M8UH55_9GAMM</name>
<dbReference type="PROSITE" id="PS00041">
    <property type="entry name" value="HTH_ARAC_FAMILY_1"/>
    <property type="match status" value="1"/>
</dbReference>
<accession>A0A6M8UH55</accession>
<dbReference type="PANTHER" id="PTHR43436">
    <property type="entry name" value="ARAC-FAMILY TRANSCRIPTIONAL REGULATOR"/>
    <property type="match status" value="1"/>
</dbReference>
<organism evidence="5 6">
    <name type="scientific">Paramixta manurensis</name>
    <dbReference type="NCBI Taxonomy" id="2740817"/>
    <lineage>
        <taxon>Bacteria</taxon>
        <taxon>Pseudomonadati</taxon>
        <taxon>Pseudomonadota</taxon>
        <taxon>Gammaproteobacteria</taxon>
        <taxon>Enterobacterales</taxon>
        <taxon>Erwiniaceae</taxon>
        <taxon>Paramixta</taxon>
    </lineage>
</organism>
<dbReference type="Pfam" id="PF06719">
    <property type="entry name" value="AraC_N"/>
    <property type="match status" value="1"/>
</dbReference>
<keyword evidence="6" id="KW-1185">Reference proteome</keyword>
<dbReference type="SUPFAM" id="SSF46689">
    <property type="entry name" value="Homeodomain-like"/>
    <property type="match status" value="2"/>
</dbReference>